<dbReference type="OrthoDB" id="9764164at2"/>
<dbReference type="InterPro" id="IPR036514">
    <property type="entry name" value="SGNH_hydro_sf"/>
</dbReference>
<evidence type="ECO:0000313" key="3">
    <source>
        <dbReference type="Proteomes" id="UP000254808"/>
    </source>
</evidence>
<feature type="chain" id="PRO_5016567386" evidence="1">
    <location>
        <begin position="25"/>
        <end position="562"/>
    </location>
</feature>
<evidence type="ECO:0000256" key="1">
    <source>
        <dbReference type="SAM" id="SignalP"/>
    </source>
</evidence>
<dbReference type="KEGG" id="cprv:CYPRO_0121"/>
<dbReference type="SUPFAM" id="SSF52266">
    <property type="entry name" value="SGNH hydrolase"/>
    <property type="match status" value="1"/>
</dbReference>
<reference evidence="2 3" key="1">
    <citation type="submission" date="2018-03" db="EMBL/GenBank/DDBJ databases">
        <title>Phenotypic and genomic properties of Cyclonatronum proteinivorum gen. nov., sp. nov., a haloalkaliphilic bacteroidete from soda lakes possessing Na+-translocating rhodopsin.</title>
        <authorList>
            <person name="Toshchakov S.V."/>
            <person name="Korzhenkov A."/>
            <person name="Samarov N.I."/>
            <person name="Kublanov I.V."/>
            <person name="Muntyan M.S."/>
            <person name="Sorokin D.Y."/>
        </authorList>
    </citation>
    <scope>NUCLEOTIDE SEQUENCE [LARGE SCALE GENOMIC DNA]</scope>
    <source>
        <strain evidence="2 3">Omega</strain>
    </source>
</reference>
<sequence>MNTLSKSLLALLFAAFVLFGCDGAEDSLVNSRLNDNPVPDISFDADPGSADFSLTVNIGNSLTAGFMDGALYDLGQQNSIGVLLNRQLQAVGAQEQFNQPDINSANGFNSGASNPGAGVILGRFKLDPTIPGPSPLSEGELIGPFEGDRSALHNFGVPGIQVGQLLTPNTGTPDAPGFNPFYARFASNPGTSTILGDVIAAQPTFFTLWIGNNDVLGYALSGATNPAVFTSVADFQERFGATVNTLMANTNAKGLVTDIPSILAIPLFRAVPYNAVELDQDTADQLNAAFAALNEFYALIAANPLVPFTEADRDQRSVSFQAGANPVLVQDPDLEDLTPILDLLESIDQISPEQRAAIQPYVQARQLTVNEQTGPELLLLSAATVLGTLADPNNPLSQIGVVVPLSAQFHLTAANIVEIETRRQTFNAIMEQTVGAANQTAGETRLAFYNTNAAGSSFVNLWGLDGSQPGIEIGPQRLMPDFSPAGVFSTDGVHPNSRGNALVVNDMIAVIEDAFGASIPRLSNTDILNLPSVQICAGDCVSDANAGRAADFNPSRLFMIQD</sequence>
<protein>
    <submittedName>
        <fullName evidence="2">GDSL-like Lipase/Acylhydrolase</fullName>
    </submittedName>
</protein>
<keyword evidence="1" id="KW-0732">Signal</keyword>
<organism evidence="2 3">
    <name type="scientific">Cyclonatronum proteinivorum</name>
    <dbReference type="NCBI Taxonomy" id="1457365"/>
    <lineage>
        <taxon>Bacteria</taxon>
        <taxon>Pseudomonadati</taxon>
        <taxon>Balneolota</taxon>
        <taxon>Balneolia</taxon>
        <taxon>Balneolales</taxon>
        <taxon>Cyclonatronaceae</taxon>
        <taxon>Cyclonatronum</taxon>
    </lineage>
</organism>
<name>A0A345UG07_9BACT</name>
<feature type="signal peptide" evidence="1">
    <location>
        <begin position="1"/>
        <end position="24"/>
    </location>
</feature>
<dbReference type="Gene3D" id="3.40.50.1110">
    <property type="entry name" value="SGNH hydrolase"/>
    <property type="match status" value="1"/>
</dbReference>
<dbReference type="Proteomes" id="UP000254808">
    <property type="component" value="Chromosome"/>
</dbReference>
<proteinExistence type="predicted"/>
<gene>
    <name evidence="2" type="ORF">CYPRO_0121</name>
</gene>
<accession>A0A345UG07</accession>
<dbReference type="PROSITE" id="PS51257">
    <property type="entry name" value="PROKAR_LIPOPROTEIN"/>
    <property type="match status" value="1"/>
</dbReference>
<keyword evidence="3" id="KW-1185">Reference proteome</keyword>
<keyword evidence="2" id="KW-0378">Hydrolase</keyword>
<evidence type="ECO:0000313" key="2">
    <source>
        <dbReference type="EMBL" id="AXI99408.1"/>
    </source>
</evidence>
<dbReference type="EMBL" id="CP027806">
    <property type="protein sequence ID" value="AXI99408.1"/>
    <property type="molecule type" value="Genomic_DNA"/>
</dbReference>
<dbReference type="RefSeq" id="WP_114982651.1">
    <property type="nucleotide sequence ID" value="NZ_CP027806.1"/>
</dbReference>
<dbReference type="GO" id="GO:0016788">
    <property type="term" value="F:hydrolase activity, acting on ester bonds"/>
    <property type="evidence" value="ECO:0007669"/>
    <property type="project" value="UniProtKB-ARBA"/>
</dbReference>
<dbReference type="AlphaFoldDB" id="A0A345UG07"/>